<accession>A0AAD7FMJ3</accession>
<feature type="transmembrane region" description="Helical" evidence="1">
    <location>
        <begin position="159"/>
        <end position="176"/>
    </location>
</feature>
<feature type="transmembrane region" description="Helical" evidence="1">
    <location>
        <begin position="311"/>
        <end position="336"/>
    </location>
</feature>
<reference evidence="2" key="1">
    <citation type="submission" date="2023-03" db="EMBL/GenBank/DDBJ databases">
        <title>Massive genome expansion in bonnet fungi (Mycena s.s.) driven by repeated elements and novel gene families across ecological guilds.</title>
        <authorList>
            <consortium name="Lawrence Berkeley National Laboratory"/>
            <person name="Harder C.B."/>
            <person name="Miyauchi S."/>
            <person name="Viragh M."/>
            <person name="Kuo A."/>
            <person name="Thoen E."/>
            <person name="Andreopoulos B."/>
            <person name="Lu D."/>
            <person name="Skrede I."/>
            <person name="Drula E."/>
            <person name="Henrissat B."/>
            <person name="Morin E."/>
            <person name="Kohler A."/>
            <person name="Barry K."/>
            <person name="LaButti K."/>
            <person name="Morin E."/>
            <person name="Salamov A."/>
            <person name="Lipzen A."/>
            <person name="Mereny Z."/>
            <person name="Hegedus B."/>
            <person name="Baldrian P."/>
            <person name="Stursova M."/>
            <person name="Weitz H."/>
            <person name="Taylor A."/>
            <person name="Grigoriev I.V."/>
            <person name="Nagy L.G."/>
            <person name="Martin F."/>
            <person name="Kauserud H."/>
        </authorList>
    </citation>
    <scope>NUCLEOTIDE SEQUENCE</scope>
    <source>
        <strain evidence="2">9284</strain>
    </source>
</reference>
<name>A0AAD7FMJ3_9AGAR</name>
<dbReference type="PANTHER" id="PTHR35043:SF7">
    <property type="entry name" value="TRANSCRIPTION FACTOR DOMAIN-CONTAINING PROTEIN"/>
    <property type="match status" value="1"/>
</dbReference>
<sequence>MERSLLHIIASSLLTVVLCTFNSIRPSVPPAGTSNWVFFVRHLGLTFLCVIVPELTVTWAFKECLEVASLVTKFQISRAHAFMYHMGSFISSANQEPLARITNTTALQIQQVDVQQIVSQNKAGVGPKLVTIAHVLYALAVFLARYARNLYITHMEIWSLSYVAVTIVLWVLWWPKPADVQYHIALAVPVSETFGASFSTYSSLVKLLIGTKHLNERIPAEPEESHFSSRAFPTCGAPIDIKVVWLANLVAMVLGSVHFLAWDTPFNSKLEEKIWRAATITTTLLPVVFPVAVWFMHGLERRAPPARVLEVLLWVLATVFVGGRLALLTLAFISLAELPAEAFVQMPWARFGI</sequence>
<evidence type="ECO:0000313" key="3">
    <source>
        <dbReference type="Proteomes" id="UP001221142"/>
    </source>
</evidence>
<feature type="transmembrane region" description="Helical" evidence="1">
    <location>
        <begin position="6"/>
        <end position="24"/>
    </location>
</feature>
<keyword evidence="3" id="KW-1185">Reference proteome</keyword>
<comment type="caution">
    <text evidence="2">The sequence shown here is derived from an EMBL/GenBank/DDBJ whole genome shotgun (WGS) entry which is preliminary data.</text>
</comment>
<evidence type="ECO:0000256" key="1">
    <source>
        <dbReference type="SAM" id="Phobius"/>
    </source>
</evidence>
<keyword evidence="1" id="KW-0812">Transmembrane</keyword>
<protein>
    <submittedName>
        <fullName evidence="2">Uncharacterized protein</fullName>
    </submittedName>
</protein>
<dbReference type="EMBL" id="JARKIF010000010">
    <property type="protein sequence ID" value="KAJ7628431.1"/>
    <property type="molecule type" value="Genomic_DNA"/>
</dbReference>
<feature type="transmembrane region" description="Helical" evidence="1">
    <location>
        <begin position="129"/>
        <end position="147"/>
    </location>
</feature>
<organism evidence="2 3">
    <name type="scientific">Roridomyces roridus</name>
    <dbReference type="NCBI Taxonomy" id="1738132"/>
    <lineage>
        <taxon>Eukaryota</taxon>
        <taxon>Fungi</taxon>
        <taxon>Dikarya</taxon>
        <taxon>Basidiomycota</taxon>
        <taxon>Agaricomycotina</taxon>
        <taxon>Agaricomycetes</taxon>
        <taxon>Agaricomycetidae</taxon>
        <taxon>Agaricales</taxon>
        <taxon>Marasmiineae</taxon>
        <taxon>Mycenaceae</taxon>
        <taxon>Roridomyces</taxon>
    </lineage>
</organism>
<proteinExistence type="predicted"/>
<keyword evidence="1" id="KW-1133">Transmembrane helix</keyword>
<feature type="transmembrane region" description="Helical" evidence="1">
    <location>
        <begin position="36"/>
        <end position="61"/>
    </location>
</feature>
<dbReference type="PANTHER" id="PTHR35043">
    <property type="entry name" value="TRANSCRIPTION FACTOR DOMAIN-CONTAINING PROTEIN"/>
    <property type="match status" value="1"/>
</dbReference>
<feature type="transmembrane region" description="Helical" evidence="1">
    <location>
        <begin position="243"/>
        <end position="262"/>
    </location>
</feature>
<feature type="transmembrane region" description="Helical" evidence="1">
    <location>
        <begin position="274"/>
        <end position="299"/>
    </location>
</feature>
<dbReference type="Proteomes" id="UP001221142">
    <property type="component" value="Unassembled WGS sequence"/>
</dbReference>
<dbReference type="AlphaFoldDB" id="A0AAD7FMJ3"/>
<keyword evidence="1" id="KW-0472">Membrane</keyword>
<gene>
    <name evidence="2" type="ORF">FB45DRAFT_867499</name>
</gene>
<evidence type="ECO:0000313" key="2">
    <source>
        <dbReference type="EMBL" id="KAJ7628431.1"/>
    </source>
</evidence>